<dbReference type="PANTHER" id="PTHR23169">
    <property type="entry name" value="ENVOPLAKIN"/>
    <property type="match status" value="1"/>
</dbReference>
<evidence type="ECO:0000256" key="2">
    <source>
        <dbReference type="ARBA" id="ARBA00022737"/>
    </source>
</evidence>
<dbReference type="PANTHER" id="PTHR23169:SF7">
    <property type="entry name" value="ENVOPLAKIN"/>
    <property type="match status" value="1"/>
</dbReference>
<accession>A0ABQ9VJN2</accession>
<reference evidence="3 4" key="1">
    <citation type="submission" date="2023-05" db="EMBL/GenBank/DDBJ databases">
        <title>B98-5 Cell Line De Novo Hybrid Assembly: An Optical Mapping Approach.</title>
        <authorList>
            <person name="Kananen K."/>
            <person name="Auerbach J.A."/>
            <person name="Kautto E."/>
            <person name="Blachly J.S."/>
        </authorList>
    </citation>
    <scope>NUCLEOTIDE SEQUENCE [LARGE SCALE GENOMIC DNA]</scope>
    <source>
        <strain evidence="3">B95-8</strain>
        <tissue evidence="3">Cell line</tissue>
    </source>
</reference>
<dbReference type="InterPro" id="IPR001101">
    <property type="entry name" value="Plectin_repeat"/>
</dbReference>
<dbReference type="SUPFAM" id="SSF75399">
    <property type="entry name" value="Plakin repeat"/>
    <property type="match status" value="1"/>
</dbReference>
<protein>
    <submittedName>
        <fullName evidence="3">Uncharacterized protein</fullName>
    </submittedName>
</protein>
<dbReference type="EMBL" id="JASSZA010000005">
    <property type="protein sequence ID" value="KAK2109580.1"/>
    <property type="molecule type" value="Genomic_DNA"/>
</dbReference>
<dbReference type="Proteomes" id="UP001266305">
    <property type="component" value="Unassembled WGS sequence"/>
</dbReference>
<dbReference type="SMART" id="SM00250">
    <property type="entry name" value="PLEC"/>
    <property type="match status" value="4"/>
</dbReference>
<evidence type="ECO:0000313" key="4">
    <source>
        <dbReference type="Proteomes" id="UP001266305"/>
    </source>
</evidence>
<evidence type="ECO:0000256" key="1">
    <source>
        <dbReference type="ARBA" id="ARBA00022553"/>
    </source>
</evidence>
<proteinExistence type="predicted"/>
<dbReference type="Gene3D" id="3.90.1290.10">
    <property type="entry name" value="Plakin repeat"/>
    <property type="match status" value="1"/>
</dbReference>
<name>A0ABQ9VJN2_SAGOE</name>
<sequence length="189" mass="20662">MAKNMLDPITGQKLLEAQAAAGGIVDLLSRERYSMHKAMERGLIENTSTQRLLNAQKAFTGIGDPVTKKRLSVGEAVQKGWMPRESVLPHLQVQHLTGGLINPKMTGCIPIQQALLSGMISEELAQLLQDESNYEKDLADPISKERLSYKEAMGRCCKDPLSGLLLLPAALEGYRCYRLASPTVPSSLS</sequence>
<organism evidence="3 4">
    <name type="scientific">Saguinus oedipus</name>
    <name type="common">Cotton-top tamarin</name>
    <name type="synonym">Oedipomidas oedipus</name>
    <dbReference type="NCBI Taxonomy" id="9490"/>
    <lineage>
        <taxon>Eukaryota</taxon>
        <taxon>Metazoa</taxon>
        <taxon>Chordata</taxon>
        <taxon>Craniata</taxon>
        <taxon>Vertebrata</taxon>
        <taxon>Euteleostomi</taxon>
        <taxon>Mammalia</taxon>
        <taxon>Eutheria</taxon>
        <taxon>Euarchontoglires</taxon>
        <taxon>Primates</taxon>
        <taxon>Haplorrhini</taxon>
        <taxon>Platyrrhini</taxon>
        <taxon>Cebidae</taxon>
        <taxon>Callitrichinae</taxon>
        <taxon>Saguinus</taxon>
    </lineage>
</organism>
<dbReference type="InterPro" id="IPR035915">
    <property type="entry name" value="Plakin_repeat_sf"/>
</dbReference>
<dbReference type="InterPro" id="IPR043197">
    <property type="entry name" value="Plakin"/>
</dbReference>
<keyword evidence="1" id="KW-0597">Phosphoprotein</keyword>
<keyword evidence="2" id="KW-0677">Repeat</keyword>
<dbReference type="Pfam" id="PF00681">
    <property type="entry name" value="Plectin"/>
    <property type="match status" value="3"/>
</dbReference>
<keyword evidence="4" id="KW-1185">Reference proteome</keyword>
<gene>
    <name evidence="3" type="ORF">P7K49_009326</name>
</gene>
<comment type="caution">
    <text evidence="3">The sequence shown here is derived from an EMBL/GenBank/DDBJ whole genome shotgun (WGS) entry which is preliminary data.</text>
</comment>
<evidence type="ECO:0000313" key="3">
    <source>
        <dbReference type="EMBL" id="KAK2109580.1"/>
    </source>
</evidence>